<keyword evidence="2" id="KW-1185">Reference proteome</keyword>
<sequence length="62" mass="7070">MARIVRPMRKTLTTGWENVVRSASPRLCRLYRERDVDGLKALTVDHLRSTLTAIESRPTTSS</sequence>
<proteinExistence type="predicted"/>
<gene>
    <name evidence="1" type="ORF">AVL62_09080</name>
</gene>
<dbReference type="Proteomes" id="UP000054837">
    <property type="component" value="Unassembled WGS sequence"/>
</dbReference>
<comment type="caution">
    <text evidence="1">The sequence shown here is derived from an EMBL/GenBank/DDBJ whole genome shotgun (WGS) entry which is preliminary data.</text>
</comment>
<reference evidence="1 2" key="1">
    <citation type="submission" date="2015-12" db="EMBL/GenBank/DDBJ databases">
        <title>Serinicoccus chungangenesis strain CD08_5 genome sequencing and assembly.</title>
        <authorList>
            <person name="Chander A.M."/>
            <person name="Kaur G."/>
            <person name="Nair G.R."/>
            <person name="Dhawan D.K."/>
            <person name="Kochhar R.K."/>
            <person name="Mayilraj S."/>
            <person name="Bhadada S.K."/>
        </authorList>
    </citation>
    <scope>NUCLEOTIDE SEQUENCE [LARGE SCALE GENOMIC DNA]</scope>
    <source>
        <strain evidence="1 2">CD08_5</strain>
    </source>
</reference>
<dbReference type="AlphaFoldDB" id="A0A0W8I184"/>
<dbReference type="EMBL" id="LQBL01000032">
    <property type="protein sequence ID" value="KUG51486.1"/>
    <property type="molecule type" value="Genomic_DNA"/>
</dbReference>
<evidence type="ECO:0000313" key="1">
    <source>
        <dbReference type="EMBL" id="KUG51486.1"/>
    </source>
</evidence>
<accession>A0A0W8I184</accession>
<organism evidence="1 2">
    <name type="scientific">Serinicoccus chungangensis</name>
    <dbReference type="NCBI Taxonomy" id="767452"/>
    <lineage>
        <taxon>Bacteria</taxon>
        <taxon>Bacillati</taxon>
        <taxon>Actinomycetota</taxon>
        <taxon>Actinomycetes</taxon>
        <taxon>Micrococcales</taxon>
        <taxon>Ornithinimicrobiaceae</taxon>
        <taxon>Serinicoccus</taxon>
    </lineage>
</organism>
<protein>
    <submittedName>
        <fullName evidence="1">Uncharacterized protein</fullName>
    </submittedName>
</protein>
<evidence type="ECO:0000313" key="2">
    <source>
        <dbReference type="Proteomes" id="UP000054837"/>
    </source>
</evidence>
<name>A0A0W8I184_9MICO</name>